<dbReference type="InterPro" id="IPR008271">
    <property type="entry name" value="Ser/Thr_kinase_AS"/>
</dbReference>
<dbReference type="FunFam" id="3.30.200.20:FF:000074">
    <property type="entry name" value="cyclin-dependent kinase 12 isoform X2"/>
    <property type="match status" value="1"/>
</dbReference>
<dbReference type="GO" id="GO:0030332">
    <property type="term" value="F:cyclin binding"/>
    <property type="evidence" value="ECO:0007669"/>
    <property type="project" value="TreeGrafter"/>
</dbReference>
<comment type="subcellular location">
    <subcellularLocation>
        <location evidence="1">Nucleus</location>
    </subcellularLocation>
</comment>
<dbReference type="PROSITE" id="PS00107">
    <property type="entry name" value="PROTEIN_KINASE_ATP"/>
    <property type="match status" value="1"/>
</dbReference>
<evidence type="ECO:0000256" key="7">
    <source>
        <dbReference type="ARBA" id="ARBA00022840"/>
    </source>
</evidence>
<dbReference type="SUPFAM" id="SSF56112">
    <property type="entry name" value="Protein kinase-like (PK-like)"/>
    <property type="match status" value="1"/>
</dbReference>
<evidence type="ECO:0000256" key="3">
    <source>
        <dbReference type="ARBA" id="ARBA00022527"/>
    </source>
</evidence>
<gene>
    <name evidence="15" type="ORF">CUNI_LOCUS7469</name>
</gene>
<dbReference type="GO" id="GO:0008353">
    <property type="term" value="F:RNA polymerase II CTD heptapeptide repeat kinase activity"/>
    <property type="evidence" value="ECO:0007669"/>
    <property type="project" value="UniProtKB-EC"/>
</dbReference>
<dbReference type="Proteomes" id="UP000678393">
    <property type="component" value="Unassembled WGS sequence"/>
</dbReference>
<feature type="region of interest" description="Disordered" evidence="13">
    <location>
        <begin position="840"/>
        <end position="859"/>
    </location>
</feature>
<name>A0A8S3Z414_9EUPU</name>
<feature type="compositionally biased region" description="Polar residues" evidence="13">
    <location>
        <begin position="83"/>
        <end position="111"/>
    </location>
</feature>
<accession>A0A8S3Z414</accession>
<dbReference type="InterPro" id="IPR050108">
    <property type="entry name" value="CDK"/>
</dbReference>
<dbReference type="InterPro" id="IPR000719">
    <property type="entry name" value="Prot_kinase_dom"/>
</dbReference>
<dbReference type="Gene3D" id="1.10.510.10">
    <property type="entry name" value="Transferase(Phosphotransferase) domain 1"/>
    <property type="match status" value="1"/>
</dbReference>
<keyword evidence="3" id="KW-0723">Serine/threonine-protein kinase</keyword>
<evidence type="ECO:0000256" key="4">
    <source>
        <dbReference type="ARBA" id="ARBA00022679"/>
    </source>
</evidence>
<feature type="region of interest" description="Disordered" evidence="13">
    <location>
        <begin position="20"/>
        <end position="518"/>
    </location>
</feature>
<dbReference type="PANTHER" id="PTHR24056">
    <property type="entry name" value="CELL DIVISION PROTEIN KINASE"/>
    <property type="match status" value="1"/>
</dbReference>
<dbReference type="GO" id="GO:0005524">
    <property type="term" value="F:ATP binding"/>
    <property type="evidence" value="ECO:0007669"/>
    <property type="project" value="UniProtKB-UniRule"/>
</dbReference>
<dbReference type="PROSITE" id="PS00108">
    <property type="entry name" value="PROTEIN_KINASE_ST"/>
    <property type="match status" value="1"/>
</dbReference>
<evidence type="ECO:0000256" key="5">
    <source>
        <dbReference type="ARBA" id="ARBA00022741"/>
    </source>
</evidence>
<feature type="compositionally biased region" description="Basic residues" evidence="13">
    <location>
        <begin position="319"/>
        <end position="328"/>
    </location>
</feature>
<dbReference type="InterPro" id="IPR017441">
    <property type="entry name" value="Protein_kinase_ATP_BS"/>
</dbReference>
<comment type="catalytic activity">
    <reaction evidence="9">
        <text>L-threonyl-[protein] + ATP = O-phospho-L-threonyl-[protein] + ADP + H(+)</text>
        <dbReference type="Rhea" id="RHEA:46608"/>
        <dbReference type="Rhea" id="RHEA-COMP:11060"/>
        <dbReference type="Rhea" id="RHEA-COMP:11605"/>
        <dbReference type="ChEBI" id="CHEBI:15378"/>
        <dbReference type="ChEBI" id="CHEBI:30013"/>
        <dbReference type="ChEBI" id="CHEBI:30616"/>
        <dbReference type="ChEBI" id="CHEBI:61977"/>
        <dbReference type="ChEBI" id="CHEBI:456216"/>
        <dbReference type="EC" id="2.7.11.22"/>
    </reaction>
</comment>
<feature type="compositionally biased region" description="Basic residues" evidence="13">
    <location>
        <begin position="39"/>
        <end position="53"/>
    </location>
</feature>
<evidence type="ECO:0000256" key="9">
    <source>
        <dbReference type="ARBA" id="ARBA00047811"/>
    </source>
</evidence>
<evidence type="ECO:0000256" key="8">
    <source>
        <dbReference type="ARBA" id="ARBA00023242"/>
    </source>
</evidence>
<evidence type="ECO:0000313" key="15">
    <source>
        <dbReference type="EMBL" id="CAG5121911.1"/>
    </source>
</evidence>
<keyword evidence="4" id="KW-0808">Transferase</keyword>
<dbReference type="EMBL" id="CAJHNH020001186">
    <property type="protein sequence ID" value="CAG5121911.1"/>
    <property type="molecule type" value="Genomic_DNA"/>
</dbReference>
<feature type="compositionally biased region" description="Basic and acidic residues" evidence="13">
    <location>
        <begin position="142"/>
        <end position="151"/>
    </location>
</feature>
<organism evidence="15 16">
    <name type="scientific">Candidula unifasciata</name>
    <dbReference type="NCBI Taxonomy" id="100452"/>
    <lineage>
        <taxon>Eukaryota</taxon>
        <taxon>Metazoa</taxon>
        <taxon>Spiralia</taxon>
        <taxon>Lophotrochozoa</taxon>
        <taxon>Mollusca</taxon>
        <taxon>Gastropoda</taxon>
        <taxon>Heterobranchia</taxon>
        <taxon>Euthyneura</taxon>
        <taxon>Panpulmonata</taxon>
        <taxon>Eupulmonata</taxon>
        <taxon>Stylommatophora</taxon>
        <taxon>Helicina</taxon>
        <taxon>Helicoidea</taxon>
        <taxon>Geomitridae</taxon>
        <taxon>Candidula</taxon>
    </lineage>
</organism>
<feature type="domain" description="Protein kinase" evidence="14">
    <location>
        <begin position="545"/>
        <end position="839"/>
    </location>
</feature>
<comment type="similarity">
    <text evidence="2">Belongs to the protein kinase superfamily. CMGC Ser/Thr protein kinase family. CDC2/CDKX subfamily.</text>
</comment>
<comment type="catalytic activity">
    <reaction evidence="10">
        <text>L-seryl-[protein] + ATP = O-phospho-L-seryl-[protein] + ADP + H(+)</text>
        <dbReference type="Rhea" id="RHEA:17989"/>
        <dbReference type="Rhea" id="RHEA-COMP:9863"/>
        <dbReference type="Rhea" id="RHEA-COMP:11604"/>
        <dbReference type="ChEBI" id="CHEBI:15378"/>
        <dbReference type="ChEBI" id="CHEBI:29999"/>
        <dbReference type="ChEBI" id="CHEBI:30616"/>
        <dbReference type="ChEBI" id="CHEBI:83421"/>
        <dbReference type="ChEBI" id="CHEBI:456216"/>
        <dbReference type="EC" id="2.7.11.22"/>
    </reaction>
</comment>
<keyword evidence="16" id="KW-1185">Reference proteome</keyword>
<feature type="region of interest" description="Disordered" evidence="13">
    <location>
        <begin position="1104"/>
        <end position="1206"/>
    </location>
</feature>
<feature type="compositionally biased region" description="Basic residues" evidence="13">
    <location>
        <begin position="152"/>
        <end position="171"/>
    </location>
</feature>
<keyword evidence="5 12" id="KW-0547">Nucleotide-binding</keyword>
<evidence type="ECO:0000256" key="11">
    <source>
        <dbReference type="ARBA" id="ARBA00049280"/>
    </source>
</evidence>
<keyword evidence="8" id="KW-0539">Nucleus</keyword>
<comment type="caution">
    <text evidence="15">The sequence shown here is derived from an EMBL/GenBank/DDBJ whole genome shotgun (WGS) entry which is preliminary data.</text>
</comment>
<dbReference type="SMART" id="SM00220">
    <property type="entry name" value="S_TKc"/>
    <property type="match status" value="1"/>
</dbReference>
<evidence type="ECO:0000313" key="16">
    <source>
        <dbReference type="Proteomes" id="UP000678393"/>
    </source>
</evidence>
<protein>
    <recommendedName>
        <fullName evidence="14">Protein kinase domain-containing protein</fullName>
    </recommendedName>
</protein>
<dbReference type="AlphaFoldDB" id="A0A8S3Z414"/>
<sequence>MPKNSRKQLYDDEYDARFYSHLVPEGQGASQSQNSYGGSKKHSKKKKSHRKRSKDREEKPPLQKSLVDYDDISSDSDIVSVSPQSTIESASRSSHTSRAVPTGTSRSSDNYGQARHGRNSIKRNDSPVNVVRAHGRYRSRSASKERNDGSRSHSRNRPAKSKKKRTKHKRRSPAEDYGVPESHSHRDVKQHNSVPRTSFPPDSRDSSKVYTDLPKAYLMDYKDNDEKRHRSPSPYYKYEKREKRSSPSVSSRKKYTASRSVTNFSRYSKKHMRSISPGSGRNYSRLSPSPSRNSAFSSRNKLSSPAPYTTSLAAELRMLRKARERKRKNEQPVDYVDSKASSPDLEIISRSPTPAQVKPASVSIKVETPVKHSPPSVPEQPPPPPPPPLPPQTLHNANPVYPPETSALHKDVLEEVPAAKVGSDVRQNGGRGQELDHRSRGNHMSTLPKLPLPDVGPPDDADYESSPYSETKVKDRESITARPRGIRDLPLPPIVDEPDPEVEENACRPLSKKDDRPKYRKPKLCYNRRSNNKQEDWGERCVEAFDIIQIIGEGTYGQVYKARDVNTGIFVALKKVRLENEKEGFPITAVREIKILRQLQHPNIINLKEIVTDKQDALDFKKDRGSFYLVFEYMDHDLMGLLDSGLVVLAGENIASFMKQLLEGIQYCHRKNFLHRDIKCSNILLNNRGQIKLGDLGLARYYHADDKERLYTNKVITLWYRPPELLLGEERYGPAIDMWSLGCILGELFTKRPIFQAKEEFAQLELISRTCGTPCPAVWPEVIKLPLFHSFRPKRQHRRRLRDDFSFLPKLALDLLDHMLELDPSRRCTAEQALKSSWLKDVDPNNIPPPNLPRDQDCHELWSKNRKKEIREQQMREQEPSSKNSLPRPPTSRPFTEPAFSFRAAEQKEDAGKTSEAAMTDERRNAQTQLSSLIHLLQSQENLSLTEIAKKQNICVDAQTSMLLNNLRDQLMSALSRIQKDQNLDKMDASSVLPNLLSTMQSVMFENAAKSDLSARNTFSHMPELKPRELGLSDSQRIPSFAYSEGALRQQQQQASDYQTPPVHNLDKHAGVKAALAQLLSQQGVNVHMNTSLFDSSATRLSNYSPLSSYTTRTNTTFRDNPPDPPHTKQLDESPYSSLSSHESFPGFNASHPPEAKPYPDEVTNRQGATAQYSSSLRAGTRGTAGSSRNQDVYAAPGLYDGRMGW</sequence>
<dbReference type="CDD" id="cd07864">
    <property type="entry name" value="STKc_CDK12"/>
    <property type="match status" value="1"/>
</dbReference>
<evidence type="ECO:0000256" key="2">
    <source>
        <dbReference type="ARBA" id="ARBA00006485"/>
    </source>
</evidence>
<dbReference type="PROSITE" id="PS50011">
    <property type="entry name" value="PROTEIN_KINASE_DOM"/>
    <property type="match status" value="1"/>
</dbReference>
<feature type="compositionally biased region" description="Polar residues" evidence="13">
    <location>
        <begin position="1104"/>
        <end position="1119"/>
    </location>
</feature>
<proteinExistence type="inferred from homology"/>
<dbReference type="Pfam" id="PF00069">
    <property type="entry name" value="Pkinase"/>
    <property type="match status" value="1"/>
</dbReference>
<feature type="compositionally biased region" description="Pro residues" evidence="13">
    <location>
        <begin position="375"/>
        <end position="391"/>
    </location>
</feature>
<feature type="compositionally biased region" description="Basic and acidic residues" evidence="13">
    <location>
        <begin position="870"/>
        <end position="880"/>
    </location>
</feature>
<feature type="region of interest" description="Disordered" evidence="13">
    <location>
        <begin position="870"/>
        <end position="926"/>
    </location>
</feature>
<feature type="compositionally biased region" description="Low complexity" evidence="13">
    <location>
        <begin position="287"/>
        <end position="300"/>
    </location>
</feature>
<evidence type="ECO:0000256" key="6">
    <source>
        <dbReference type="ARBA" id="ARBA00022777"/>
    </source>
</evidence>
<feature type="compositionally biased region" description="Polar residues" evidence="13">
    <location>
        <begin position="257"/>
        <end position="266"/>
    </location>
</feature>
<evidence type="ECO:0000256" key="1">
    <source>
        <dbReference type="ARBA" id="ARBA00004123"/>
    </source>
</evidence>
<dbReference type="GO" id="GO:0004693">
    <property type="term" value="F:cyclin-dependent protein serine/threonine kinase activity"/>
    <property type="evidence" value="ECO:0007669"/>
    <property type="project" value="UniProtKB-EC"/>
</dbReference>
<keyword evidence="7 12" id="KW-0067">ATP-binding</keyword>
<dbReference type="PANTHER" id="PTHR24056:SF546">
    <property type="entry name" value="CYCLIN-DEPENDENT KINASE 12"/>
    <property type="match status" value="1"/>
</dbReference>
<feature type="compositionally biased region" description="Polar residues" evidence="13">
    <location>
        <begin position="301"/>
        <end position="312"/>
    </location>
</feature>
<comment type="catalytic activity">
    <reaction evidence="11">
        <text>[DNA-directed RNA polymerase] + ATP = phospho-[DNA-directed RNA polymerase] + ADP + H(+)</text>
        <dbReference type="Rhea" id="RHEA:10216"/>
        <dbReference type="Rhea" id="RHEA-COMP:11321"/>
        <dbReference type="Rhea" id="RHEA-COMP:11322"/>
        <dbReference type="ChEBI" id="CHEBI:15378"/>
        <dbReference type="ChEBI" id="CHEBI:30616"/>
        <dbReference type="ChEBI" id="CHEBI:43176"/>
        <dbReference type="ChEBI" id="CHEBI:68546"/>
        <dbReference type="ChEBI" id="CHEBI:456216"/>
        <dbReference type="EC" id="2.7.11.23"/>
    </reaction>
</comment>
<keyword evidence="6" id="KW-0418">Kinase</keyword>
<evidence type="ECO:0000256" key="13">
    <source>
        <dbReference type="SAM" id="MobiDB-lite"/>
    </source>
</evidence>
<dbReference type="InterPro" id="IPR011009">
    <property type="entry name" value="Kinase-like_dom_sf"/>
</dbReference>
<feature type="compositionally biased region" description="Low complexity" evidence="13">
    <location>
        <begin position="1134"/>
        <end position="1144"/>
    </location>
</feature>
<feature type="compositionally biased region" description="Basic and acidic residues" evidence="13">
    <location>
        <begin position="1154"/>
        <end position="1164"/>
    </location>
</feature>
<feature type="compositionally biased region" description="Polar residues" evidence="13">
    <location>
        <begin position="28"/>
        <end position="37"/>
    </location>
</feature>
<dbReference type="GO" id="GO:0008024">
    <property type="term" value="C:cyclin/CDK positive transcription elongation factor complex"/>
    <property type="evidence" value="ECO:0007669"/>
    <property type="project" value="TreeGrafter"/>
</dbReference>
<evidence type="ECO:0000256" key="10">
    <source>
        <dbReference type="ARBA" id="ARBA00048367"/>
    </source>
</evidence>
<feature type="binding site" evidence="12">
    <location>
        <position position="574"/>
    </location>
    <ligand>
        <name>ATP</name>
        <dbReference type="ChEBI" id="CHEBI:30616"/>
    </ligand>
</feature>
<dbReference type="Gene3D" id="3.30.200.20">
    <property type="entry name" value="Phosphorylase Kinase, domain 1"/>
    <property type="match status" value="1"/>
</dbReference>
<feature type="compositionally biased region" description="Polar residues" evidence="13">
    <location>
        <begin position="1165"/>
        <end position="1191"/>
    </location>
</feature>
<dbReference type="OrthoDB" id="28397at2759"/>
<evidence type="ECO:0000256" key="12">
    <source>
        <dbReference type="PROSITE-ProRule" id="PRU10141"/>
    </source>
</evidence>
<dbReference type="GO" id="GO:0032968">
    <property type="term" value="P:positive regulation of transcription elongation by RNA polymerase II"/>
    <property type="evidence" value="ECO:0007669"/>
    <property type="project" value="TreeGrafter"/>
</dbReference>
<feature type="compositionally biased region" description="Polar residues" evidence="13">
    <location>
        <begin position="276"/>
        <end position="286"/>
    </location>
</feature>
<evidence type="ECO:0000259" key="14">
    <source>
        <dbReference type="PROSITE" id="PS50011"/>
    </source>
</evidence>
<reference evidence="15" key="1">
    <citation type="submission" date="2021-04" db="EMBL/GenBank/DDBJ databases">
        <authorList>
            <consortium name="Molecular Ecology Group"/>
        </authorList>
    </citation>
    <scope>NUCLEOTIDE SEQUENCE</scope>
</reference>
<dbReference type="FunFam" id="1.10.510.10:FF:000415">
    <property type="entry name" value="CMGC/CDK/CRK7 protein kinase, variant"/>
    <property type="match status" value="1"/>
</dbReference>